<feature type="binding site" evidence="4">
    <location>
        <begin position="121"/>
        <end position="129"/>
    </location>
    <ligand>
        <name>ATP</name>
        <dbReference type="ChEBI" id="CHEBI:30616"/>
    </ligand>
</feature>
<keyword evidence="2 4" id="KW-0547">Nucleotide-binding</keyword>
<dbReference type="Proteomes" id="UP000198694">
    <property type="component" value="Unassembled WGS sequence"/>
</dbReference>
<dbReference type="GO" id="GO:0030272">
    <property type="term" value="F:5-formyltetrahydrofolate cyclo-ligase activity"/>
    <property type="evidence" value="ECO:0007669"/>
    <property type="project" value="UniProtKB-EC"/>
</dbReference>
<dbReference type="PIRSF" id="PIRSF006806">
    <property type="entry name" value="FTHF_cligase"/>
    <property type="match status" value="1"/>
</dbReference>
<dbReference type="InterPro" id="IPR037171">
    <property type="entry name" value="NagB/RpiA_transferase-like"/>
</dbReference>
<dbReference type="STRING" id="407036.SAMN05216243_3524"/>
<dbReference type="AlphaFoldDB" id="A0A1G9CT06"/>
<dbReference type="InterPro" id="IPR002698">
    <property type="entry name" value="FTHF_cligase"/>
</dbReference>
<gene>
    <name evidence="6" type="ORF">SAMN05216243_3524</name>
</gene>
<keyword evidence="3 4" id="KW-0067">ATP-binding</keyword>
<proteinExistence type="inferred from homology"/>
<dbReference type="GO" id="GO:0005524">
    <property type="term" value="F:ATP binding"/>
    <property type="evidence" value="ECO:0007669"/>
    <property type="project" value="UniProtKB-KW"/>
</dbReference>
<dbReference type="NCBIfam" id="TIGR02727">
    <property type="entry name" value="MTHFS_bact"/>
    <property type="match status" value="1"/>
</dbReference>
<feature type="binding site" evidence="4">
    <location>
        <position position="42"/>
    </location>
    <ligand>
        <name>substrate</name>
    </ligand>
</feature>
<keyword evidence="5" id="KW-0460">Magnesium</keyword>
<evidence type="ECO:0000256" key="2">
    <source>
        <dbReference type="ARBA" id="ARBA00022741"/>
    </source>
</evidence>
<keyword evidence="7" id="KW-1185">Reference proteome</keyword>
<dbReference type="GO" id="GO:0035999">
    <property type="term" value="P:tetrahydrofolate interconversion"/>
    <property type="evidence" value="ECO:0007669"/>
    <property type="project" value="TreeGrafter"/>
</dbReference>
<sequence>MLKNLPSERRRAIEEGIARHLFDSSFWQSADMVALTVSQKHEWDTSTIIEQAWKENKTVCVPKCFPAKPELVFYQLQSYSQLECVYMDLLEPNPELTCPIDKQRIDLVIVPGLFFDRDGYRVGYGGGYYDRYLAGFQNLTLALTSNEQMIEECPRDDYDIPVDHIITEDGLLF</sequence>
<dbReference type="PANTHER" id="PTHR23407:SF1">
    <property type="entry name" value="5-FORMYLTETRAHYDROFOLATE CYCLO-LIGASE"/>
    <property type="match status" value="1"/>
</dbReference>
<dbReference type="GO" id="GO:0046872">
    <property type="term" value="F:metal ion binding"/>
    <property type="evidence" value="ECO:0007669"/>
    <property type="project" value="UniProtKB-KW"/>
</dbReference>
<keyword evidence="5" id="KW-0479">Metal-binding</keyword>
<evidence type="ECO:0000313" key="6">
    <source>
        <dbReference type="EMBL" id="SDK54790.1"/>
    </source>
</evidence>
<protein>
    <recommendedName>
        <fullName evidence="5">5-formyltetrahydrofolate cyclo-ligase</fullName>
        <ecNumber evidence="5">6.3.3.2</ecNumber>
    </recommendedName>
</protein>
<evidence type="ECO:0000256" key="4">
    <source>
        <dbReference type="PIRSR" id="PIRSR006806-1"/>
    </source>
</evidence>
<keyword evidence="6" id="KW-0436">Ligase</keyword>
<evidence type="ECO:0000256" key="5">
    <source>
        <dbReference type="RuleBase" id="RU361279"/>
    </source>
</evidence>
<comment type="cofactor">
    <cofactor evidence="5">
        <name>Mg(2+)</name>
        <dbReference type="ChEBI" id="CHEBI:18420"/>
    </cofactor>
</comment>
<evidence type="ECO:0000256" key="1">
    <source>
        <dbReference type="ARBA" id="ARBA00010638"/>
    </source>
</evidence>
<dbReference type="SUPFAM" id="SSF100950">
    <property type="entry name" value="NagB/RpiA/CoA transferase-like"/>
    <property type="match status" value="1"/>
</dbReference>
<dbReference type="EMBL" id="FNFL01000008">
    <property type="protein sequence ID" value="SDK54790.1"/>
    <property type="molecule type" value="Genomic_DNA"/>
</dbReference>
<dbReference type="InterPro" id="IPR024185">
    <property type="entry name" value="FTHF_cligase-like_sf"/>
</dbReference>
<name>A0A1G9CT06_9BACI</name>
<evidence type="ECO:0000313" key="7">
    <source>
        <dbReference type="Proteomes" id="UP000198694"/>
    </source>
</evidence>
<comment type="catalytic activity">
    <reaction evidence="5">
        <text>(6S)-5-formyl-5,6,7,8-tetrahydrofolate + ATP = (6R)-5,10-methenyltetrahydrofolate + ADP + phosphate</text>
        <dbReference type="Rhea" id="RHEA:10488"/>
        <dbReference type="ChEBI" id="CHEBI:30616"/>
        <dbReference type="ChEBI" id="CHEBI:43474"/>
        <dbReference type="ChEBI" id="CHEBI:57455"/>
        <dbReference type="ChEBI" id="CHEBI:57457"/>
        <dbReference type="ChEBI" id="CHEBI:456216"/>
        <dbReference type="EC" id="6.3.3.2"/>
    </reaction>
</comment>
<organism evidence="6 7">
    <name type="scientific">Sediminibacillus albus</name>
    <dbReference type="NCBI Taxonomy" id="407036"/>
    <lineage>
        <taxon>Bacteria</taxon>
        <taxon>Bacillati</taxon>
        <taxon>Bacillota</taxon>
        <taxon>Bacilli</taxon>
        <taxon>Bacillales</taxon>
        <taxon>Bacillaceae</taxon>
        <taxon>Sediminibacillus</taxon>
    </lineage>
</organism>
<dbReference type="GO" id="GO:0009396">
    <property type="term" value="P:folic acid-containing compound biosynthetic process"/>
    <property type="evidence" value="ECO:0007669"/>
    <property type="project" value="TreeGrafter"/>
</dbReference>
<dbReference type="PANTHER" id="PTHR23407">
    <property type="entry name" value="ATPASE INHIBITOR/5-FORMYLTETRAHYDROFOLATE CYCLO-LIGASE"/>
    <property type="match status" value="1"/>
</dbReference>
<dbReference type="Gene3D" id="3.40.50.10420">
    <property type="entry name" value="NagB/RpiA/CoA transferase-like"/>
    <property type="match status" value="1"/>
</dbReference>
<comment type="similarity">
    <text evidence="1 5">Belongs to the 5-formyltetrahydrofolate cyclo-ligase family.</text>
</comment>
<dbReference type="Pfam" id="PF01812">
    <property type="entry name" value="5-FTHF_cyc-lig"/>
    <property type="match status" value="1"/>
</dbReference>
<feature type="binding site" evidence="4">
    <location>
        <position position="37"/>
    </location>
    <ligand>
        <name>substrate</name>
    </ligand>
</feature>
<evidence type="ECO:0000256" key="3">
    <source>
        <dbReference type="ARBA" id="ARBA00022840"/>
    </source>
</evidence>
<accession>A0A1G9CT06</accession>
<reference evidence="6 7" key="1">
    <citation type="submission" date="2016-10" db="EMBL/GenBank/DDBJ databases">
        <authorList>
            <person name="de Groot N.N."/>
        </authorList>
    </citation>
    <scope>NUCLEOTIDE SEQUENCE [LARGE SCALE GENOMIC DNA]</scope>
    <source>
        <strain evidence="6 7">CGMCC 1.6502</strain>
    </source>
</reference>
<dbReference type="EC" id="6.3.3.2" evidence="5"/>